<dbReference type="PROSITE" id="PS51257">
    <property type="entry name" value="PROKAR_LIPOPROTEIN"/>
    <property type="match status" value="1"/>
</dbReference>
<proteinExistence type="predicted"/>
<dbReference type="RefSeq" id="WP_139915793.1">
    <property type="nucleotide sequence ID" value="NZ_CBCSLE010000044.1"/>
</dbReference>
<dbReference type="EMBL" id="JAAAPK010000008">
    <property type="protein sequence ID" value="NBC43689.1"/>
    <property type="molecule type" value="Genomic_DNA"/>
</dbReference>
<accession>A0A7X4YE39</accession>
<dbReference type="AlphaFoldDB" id="A0A7X4YE39"/>
<feature type="compositionally biased region" description="Basic and acidic residues" evidence="1">
    <location>
        <begin position="283"/>
        <end position="293"/>
    </location>
</feature>
<comment type="caution">
    <text evidence="2">The sequence shown here is derived from an EMBL/GenBank/DDBJ whole genome shotgun (WGS) entry which is preliminary data.</text>
</comment>
<evidence type="ECO:0008006" key="4">
    <source>
        <dbReference type="Google" id="ProtNLM"/>
    </source>
</evidence>
<feature type="region of interest" description="Disordered" evidence="1">
    <location>
        <begin position="267"/>
        <end position="293"/>
    </location>
</feature>
<keyword evidence="3" id="KW-1185">Reference proteome</keyword>
<organism evidence="2 3">
    <name type="scientific">Corallococcus exiguus</name>
    <dbReference type="NCBI Taxonomy" id="83462"/>
    <lineage>
        <taxon>Bacteria</taxon>
        <taxon>Pseudomonadati</taxon>
        <taxon>Myxococcota</taxon>
        <taxon>Myxococcia</taxon>
        <taxon>Myxococcales</taxon>
        <taxon>Cystobacterineae</taxon>
        <taxon>Myxococcaceae</taxon>
        <taxon>Corallococcus</taxon>
    </lineage>
</organism>
<evidence type="ECO:0000313" key="2">
    <source>
        <dbReference type="EMBL" id="NBC43689.1"/>
    </source>
</evidence>
<evidence type="ECO:0000313" key="3">
    <source>
        <dbReference type="Proteomes" id="UP000537825"/>
    </source>
</evidence>
<name>A0A7X4YE39_9BACT</name>
<gene>
    <name evidence="2" type="ORF">GTZ93_28175</name>
</gene>
<dbReference type="InterPro" id="IPR021655">
    <property type="entry name" value="Put_metal-bd"/>
</dbReference>
<sequence length="626" mass="65227">MRLFLVAVLASTLAGCSKGDELKSAALKVQVHYEGFRPGCVTLTVTDQAEVSRHVTKDVNVSAGAPPGTLSVAVFRQAGWSNDVKLLAQAHEQSCEGARVAIAEATASLAKDGITPVELLLAATDGDGDGYVVSSEGGTDCNDRDETVGGPKPWYADDDGDGYGNGLLPPRVVACEGPALTASRTGDCNDRDPLVHPDQVEFRCDGKDDNCDGVNDESFDVGRTCRDTLDCEGVTACGGTNGGSVCANTAVPAPYYVDTDGDGKAGTEAGRKCGPIPANASRDPSDCDESSRFRSPDLAEVCDRIDNDCSGGPDNGLACNLDWRTPVVTDGTKWNATATDGTTTIWVAGDGGKLARSQMDFTGGRYVTCDGDWKDAWVAASGELFLAGGKNNSGRFARVTVNAGECTLETNNVPQVVNGLIGIENPSGAPTLYGVTGGGRSFRWTPPAAPEQTQANQMDASLRAVSAAGRPDTLLAVGSRSARPVAFRFDAASSTWREEAISTTLTGELRGVHVVNANYAYAVGDNGMAFERTDGLWSAMKPLPSPYTSRDLQDVVAFGKTAVYVATIEAGGTGGSVLFFNGNEWSVVYTDVNSPARALRSLDGKTPTGVVTSGDRGAAASFVTTR</sequence>
<evidence type="ECO:0000256" key="1">
    <source>
        <dbReference type="SAM" id="MobiDB-lite"/>
    </source>
</evidence>
<reference evidence="2 3" key="1">
    <citation type="submission" date="2020-01" db="EMBL/GenBank/DDBJ databases">
        <title>The draft genome sequence of Corallococcus exiguus DSM 14696.</title>
        <authorList>
            <person name="Zhang X."/>
            <person name="Zhu H."/>
        </authorList>
    </citation>
    <scope>NUCLEOTIDE SEQUENCE [LARGE SCALE GENOMIC DNA]</scope>
    <source>
        <strain evidence="2 3">DSM 14696</strain>
    </source>
</reference>
<dbReference type="Pfam" id="PF11617">
    <property type="entry name" value="Cu-binding_MopE"/>
    <property type="match status" value="3"/>
</dbReference>
<protein>
    <recommendedName>
        <fullName evidence="4">Lipoprotein</fullName>
    </recommendedName>
</protein>
<dbReference type="Proteomes" id="UP000537825">
    <property type="component" value="Unassembled WGS sequence"/>
</dbReference>